<dbReference type="InterPro" id="IPR011330">
    <property type="entry name" value="Glyco_hydro/deAcase_b/a-brl"/>
</dbReference>
<dbReference type="EMBL" id="JAUOZU010000026">
    <property type="protein sequence ID" value="MDO6967063.1"/>
    <property type="molecule type" value="Genomic_DNA"/>
</dbReference>
<keyword evidence="4" id="KW-1185">Reference proteome</keyword>
<feature type="transmembrane region" description="Helical" evidence="2">
    <location>
        <begin position="28"/>
        <end position="46"/>
    </location>
</feature>
<keyword evidence="2" id="KW-0472">Membrane</keyword>
<feature type="region of interest" description="Disordered" evidence="1">
    <location>
        <begin position="1"/>
        <end position="23"/>
    </location>
</feature>
<comment type="caution">
    <text evidence="3">The sequence shown here is derived from an EMBL/GenBank/DDBJ whole genome shotgun (WGS) entry which is preliminary data.</text>
</comment>
<evidence type="ECO:0000313" key="4">
    <source>
        <dbReference type="Proteomes" id="UP001174932"/>
    </source>
</evidence>
<dbReference type="PANTHER" id="PTHR30105:SF2">
    <property type="entry name" value="DIVERGENT POLYSACCHARIDE DEACETYLASE SUPERFAMILY"/>
    <property type="match status" value="1"/>
</dbReference>
<dbReference type="PANTHER" id="PTHR30105">
    <property type="entry name" value="UNCHARACTERIZED YIBQ-RELATED"/>
    <property type="match status" value="1"/>
</dbReference>
<keyword evidence="2" id="KW-1133">Transmembrane helix</keyword>
<dbReference type="Proteomes" id="UP001174932">
    <property type="component" value="Unassembled WGS sequence"/>
</dbReference>
<gene>
    <name evidence="3" type="ORF">Q4481_24165</name>
</gene>
<dbReference type="CDD" id="cd10936">
    <property type="entry name" value="CE4_DAC2"/>
    <property type="match status" value="1"/>
</dbReference>
<sequence>MTSGIHLPLGKDKKPPRQRKNRLTAGRALSLVAILALGGLSGYAYLRPDNLERPVPAASEQKNGEEPAADPAIDVAAADKQAEQQDKLRRSRPKDGATIERQVMDDGHVVTKYSPKRRDGEGPVIIDADASNPQSRDEAAYPDDALLEDGPEGRLPIVAADGTRPFDRYARPWSGARGTRIAIVISGLGLSQTGTQRALRTLPEEITVAFAANGNSLSRWMPEARQGGHEVLLQVPLEPFNYPDNDPGPLTLLTGSSPEKNLDRLYRSMGKMTNYTGIMNYLGGRFLADPAALEPVMRDIGNRGLLFLDDGSSAQSLSATYAKAFTMPHAFADLVIDENVSKGEILAKLDELERIAARNGTAIGVGSAFDETVDAVTEWAGEASRRGIEIVGVSALADVPN</sequence>
<feature type="compositionally biased region" description="Basic and acidic residues" evidence="1">
    <location>
        <begin position="80"/>
        <end position="109"/>
    </location>
</feature>
<keyword evidence="2" id="KW-0812">Transmembrane</keyword>
<name>A0ABT8YTG8_9HYPH</name>
<organism evidence="3 4">
    <name type="scientific">Rhizobium alvei</name>
    <dbReference type="NCBI Taxonomy" id="1132659"/>
    <lineage>
        <taxon>Bacteria</taxon>
        <taxon>Pseudomonadati</taxon>
        <taxon>Pseudomonadota</taxon>
        <taxon>Alphaproteobacteria</taxon>
        <taxon>Hyphomicrobiales</taxon>
        <taxon>Rhizobiaceae</taxon>
        <taxon>Rhizobium/Agrobacterium group</taxon>
        <taxon>Rhizobium</taxon>
    </lineage>
</organism>
<dbReference type="InterPro" id="IPR006837">
    <property type="entry name" value="Divergent_DAC"/>
</dbReference>
<accession>A0ABT8YTG8</accession>
<evidence type="ECO:0000256" key="1">
    <source>
        <dbReference type="SAM" id="MobiDB-lite"/>
    </source>
</evidence>
<dbReference type="SUPFAM" id="SSF88713">
    <property type="entry name" value="Glycoside hydrolase/deacetylase"/>
    <property type="match status" value="1"/>
</dbReference>
<dbReference type="Pfam" id="PF04748">
    <property type="entry name" value="Polysacc_deac_2"/>
    <property type="match status" value="1"/>
</dbReference>
<evidence type="ECO:0000256" key="2">
    <source>
        <dbReference type="SAM" id="Phobius"/>
    </source>
</evidence>
<reference evidence="3" key="2">
    <citation type="submission" date="2023-07" db="EMBL/GenBank/DDBJ databases">
        <authorList>
            <person name="Shen H."/>
        </authorList>
    </citation>
    <scope>NUCLEOTIDE SEQUENCE</scope>
    <source>
        <strain evidence="3">TNR-22</strain>
    </source>
</reference>
<evidence type="ECO:0000313" key="3">
    <source>
        <dbReference type="EMBL" id="MDO6967063.1"/>
    </source>
</evidence>
<reference evidence="3" key="1">
    <citation type="journal article" date="2015" name="Int. J. Syst. Evol. Microbiol.">
        <title>Rhizobium alvei sp. nov., isolated from a freshwater river.</title>
        <authorList>
            <person name="Sheu S.Y."/>
            <person name="Huang H.W."/>
            <person name="Young C.C."/>
            <person name="Chen W.M."/>
        </authorList>
    </citation>
    <scope>NUCLEOTIDE SEQUENCE</scope>
    <source>
        <strain evidence="3">TNR-22</strain>
    </source>
</reference>
<proteinExistence type="predicted"/>
<feature type="compositionally biased region" description="Low complexity" evidence="1">
    <location>
        <begin position="69"/>
        <end position="79"/>
    </location>
</feature>
<feature type="region of interest" description="Disordered" evidence="1">
    <location>
        <begin position="55"/>
        <end position="138"/>
    </location>
</feature>
<dbReference type="RefSeq" id="WP_304378993.1">
    <property type="nucleotide sequence ID" value="NZ_JAUOZU010000026.1"/>
</dbReference>
<dbReference type="Gene3D" id="3.20.20.370">
    <property type="entry name" value="Glycoside hydrolase/deacetylase"/>
    <property type="match status" value="1"/>
</dbReference>
<protein>
    <submittedName>
        <fullName evidence="3">Divergent polysaccharide deacetylase family protein</fullName>
    </submittedName>
</protein>